<evidence type="ECO:0000313" key="3">
    <source>
        <dbReference type="EMBL" id="WAQ96161.1"/>
    </source>
</evidence>
<name>A0ABY7DGQ7_MYAAR</name>
<proteinExistence type="predicted"/>
<accession>A0ABY7DGQ7</accession>
<dbReference type="CDD" id="cd01671">
    <property type="entry name" value="CARD"/>
    <property type="match status" value="2"/>
</dbReference>
<feature type="domain" description="CARD" evidence="2">
    <location>
        <begin position="218"/>
        <end position="296"/>
    </location>
</feature>
<evidence type="ECO:0000259" key="2">
    <source>
        <dbReference type="PROSITE" id="PS50209"/>
    </source>
</evidence>
<dbReference type="Gene3D" id="1.10.533.10">
    <property type="entry name" value="Death Domain, Fas"/>
    <property type="match status" value="3"/>
</dbReference>
<dbReference type="EMBL" id="CP111013">
    <property type="protein sequence ID" value="WAQ96161.1"/>
    <property type="molecule type" value="Genomic_DNA"/>
</dbReference>
<feature type="region of interest" description="Disordered" evidence="1">
    <location>
        <begin position="435"/>
        <end position="481"/>
    </location>
</feature>
<feature type="region of interest" description="Disordered" evidence="1">
    <location>
        <begin position="592"/>
        <end position="612"/>
    </location>
</feature>
<dbReference type="InterPro" id="IPR011029">
    <property type="entry name" value="DEATH-like_dom_sf"/>
</dbReference>
<dbReference type="Pfam" id="PF00619">
    <property type="entry name" value="CARD"/>
    <property type="match status" value="2"/>
</dbReference>
<dbReference type="SUPFAM" id="SSF47986">
    <property type="entry name" value="DEATH domain"/>
    <property type="match status" value="2"/>
</dbReference>
<keyword evidence="4" id="KW-1185">Reference proteome</keyword>
<evidence type="ECO:0000256" key="1">
    <source>
        <dbReference type="SAM" id="MobiDB-lite"/>
    </source>
</evidence>
<sequence>MLGILKTKMAYSNTPIKQWKRTVDDKLCTIEAQVTEINKKKFEILLKTAGVPKHRSRLPATRKPLSFSDLDLKQLQHLQEAIKVNLCTFVDDLSLEGGEVLDRLVEERCINDEEYHSIRSRSTPKDMCRLLMVLIKNKVPHLILQFLKVLKEEPVNAHIVQKQWTRTVDKKLGNLETQIKEINKNVEILLKTVKAPKPRTRRSNTRKPLDFPDLDIRQLQHLQEAIKVNLCAFVDNLTLEGGEVLDRLVEESCINDEEYHSIRARSTPKDKCRLLMVKIKNKAPHVIQKFLKVLEDEPVNAHIVQKVNESLEQITKTKATRKCLICIMKATVDIKDIADELLSKEMIQDELYEEIVQAESPQNLRPHFWECIIEHIKGSSDQRNDIKVLIECLKKQYSHIASCLTDVECHTVLQCCFCTYRRRNKGKRLRESYFENETDASATSERSEFSDSESLQSSYYGYHEEEEVTMRPKERRSADRKKKIQEFNTFLKNDYNPNEMLKDAEETDVKQTASRKSRVVFYDIKEVNDEKTSPTHETSVTRPFIQVQHEQVQEKDQSERVIYDGQAKGAQYRENTTQTSIEGLHHEIDDKCSQSDDISQNGPRAMSYKDTSAKLEKHSVRDVKYDSNASAKNAYVNTSIPYLDFRFGKRRDDKDYNGSTKATSILGANKISSDSESKEY</sequence>
<gene>
    <name evidence="3" type="ORF">MAR_028851</name>
</gene>
<feature type="domain" description="CARD" evidence="2">
    <location>
        <begin position="74"/>
        <end position="152"/>
    </location>
</feature>
<dbReference type="Proteomes" id="UP001164746">
    <property type="component" value="Chromosome 2"/>
</dbReference>
<protein>
    <recommendedName>
        <fullName evidence="2">CARD domain-containing protein</fullName>
    </recommendedName>
</protein>
<dbReference type="PROSITE" id="PS50209">
    <property type="entry name" value="CARD"/>
    <property type="match status" value="2"/>
</dbReference>
<organism evidence="3 4">
    <name type="scientific">Mya arenaria</name>
    <name type="common">Soft-shell clam</name>
    <dbReference type="NCBI Taxonomy" id="6604"/>
    <lineage>
        <taxon>Eukaryota</taxon>
        <taxon>Metazoa</taxon>
        <taxon>Spiralia</taxon>
        <taxon>Lophotrochozoa</taxon>
        <taxon>Mollusca</taxon>
        <taxon>Bivalvia</taxon>
        <taxon>Autobranchia</taxon>
        <taxon>Heteroconchia</taxon>
        <taxon>Euheterodonta</taxon>
        <taxon>Imparidentia</taxon>
        <taxon>Neoheterodontei</taxon>
        <taxon>Myida</taxon>
        <taxon>Myoidea</taxon>
        <taxon>Myidae</taxon>
        <taxon>Mya</taxon>
    </lineage>
</organism>
<evidence type="ECO:0000313" key="4">
    <source>
        <dbReference type="Proteomes" id="UP001164746"/>
    </source>
</evidence>
<feature type="region of interest" description="Disordered" evidence="1">
    <location>
        <begin position="649"/>
        <end position="680"/>
    </location>
</feature>
<feature type="compositionally biased region" description="Basic and acidic residues" evidence="1">
    <location>
        <begin position="468"/>
        <end position="477"/>
    </location>
</feature>
<reference evidence="3" key="1">
    <citation type="submission" date="2022-11" db="EMBL/GenBank/DDBJ databases">
        <title>Centuries of genome instability and evolution in soft-shell clam transmissible cancer (bioRxiv).</title>
        <authorList>
            <person name="Hart S.F.M."/>
            <person name="Yonemitsu M.A."/>
            <person name="Giersch R.M."/>
            <person name="Beal B.F."/>
            <person name="Arriagada G."/>
            <person name="Davis B.W."/>
            <person name="Ostrander E.A."/>
            <person name="Goff S.P."/>
            <person name="Metzger M.J."/>
        </authorList>
    </citation>
    <scope>NUCLEOTIDE SEQUENCE</scope>
    <source>
        <strain evidence="3">MELC-2E11</strain>
        <tissue evidence="3">Siphon/mantle</tissue>
    </source>
</reference>
<dbReference type="InterPro" id="IPR001315">
    <property type="entry name" value="CARD"/>
</dbReference>